<dbReference type="FunFam" id="3.30.565.10:FF:000006">
    <property type="entry name" value="Sensor histidine kinase WalK"/>
    <property type="match status" value="1"/>
</dbReference>
<keyword evidence="4" id="KW-0808">Transferase</keyword>
<dbReference type="Gene3D" id="3.30.565.10">
    <property type="entry name" value="Histidine kinase-like ATPase, C-terminal domain"/>
    <property type="match status" value="1"/>
</dbReference>
<dbReference type="CDD" id="cd00130">
    <property type="entry name" value="PAS"/>
    <property type="match status" value="1"/>
</dbReference>
<evidence type="ECO:0000313" key="6">
    <source>
        <dbReference type="EMBL" id="QPK12262.1"/>
    </source>
</evidence>
<dbReference type="SMART" id="SM00091">
    <property type="entry name" value="PAS"/>
    <property type="match status" value="3"/>
</dbReference>
<proteinExistence type="predicted"/>
<evidence type="ECO:0000256" key="2">
    <source>
        <dbReference type="ARBA" id="ARBA00012438"/>
    </source>
</evidence>
<dbReference type="InterPro" id="IPR000014">
    <property type="entry name" value="PAS"/>
</dbReference>
<dbReference type="Pfam" id="PF02518">
    <property type="entry name" value="HATPase_c"/>
    <property type="match status" value="1"/>
</dbReference>
<dbReference type="PRINTS" id="PR00344">
    <property type="entry name" value="BCTRLSENSOR"/>
</dbReference>
<dbReference type="InterPro" id="IPR005467">
    <property type="entry name" value="His_kinase_dom"/>
</dbReference>
<dbReference type="EMBL" id="CP064935">
    <property type="protein sequence ID" value="QPK12262.1"/>
    <property type="molecule type" value="Genomic_DNA"/>
</dbReference>
<dbReference type="NCBIfam" id="TIGR00229">
    <property type="entry name" value="sensory_box"/>
    <property type="match status" value="1"/>
</dbReference>
<accession>A0A7X6IXE4</accession>
<evidence type="ECO:0000256" key="4">
    <source>
        <dbReference type="ARBA" id="ARBA00022679"/>
    </source>
</evidence>
<keyword evidence="5" id="KW-0418">Kinase</keyword>
<dbReference type="PANTHER" id="PTHR43547">
    <property type="entry name" value="TWO-COMPONENT HISTIDINE KINASE"/>
    <property type="match status" value="1"/>
</dbReference>
<dbReference type="PROSITE" id="PS50109">
    <property type="entry name" value="HIS_KIN"/>
    <property type="match status" value="1"/>
</dbReference>
<dbReference type="Gene3D" id="1.10.287.130">
    <property type="match status" value="1"/>
</dbReference>
<dbReference type="InterPro" id="IPR011006">
    <property type="entry name" value="CheY-like_superfamily"/>
</dbReference>
<dbReference type="InterPro" id="IPR003594">
    <property type="entry name" value="HATPase_dom"/>
</dbReference>
<dbReference type="Gene3D" id="3.40.50.2300">
    <property type="match status" value="1"/>
</dbReference>
<dbReference type="Pfam" id="PF13188">
    <property type="entry name" value="PAS_8"/>
    <property type="match status" value="1"/>
</dbReference>
<dbReference type="EC" id="2.7.13.3" evidence="2"/>
<dbReference type="SUPFAM" id="SSF47384">
    <property type="entry name" value="Homodimeric domain of signal transducing histidine kinase"/>
    <property type="match status" value="1"/>
</dbReference>
<dbReference type="Pfam" id="PF12860">
    <property type="entry name" value="PAS_7"/>
    <property type="match status" value="2"/>
</dbReference>
<dbReference type="SUPFAM" id="SSF55874">
    <property type="entry name" value="ATPase domain of HSP90 chaperone/DNA topoisomerase II/histidine kinase"/>
    <property type="match status" value="1"/>
</dbReference>
<dbReference type="SUPFAM" id="SSF52172">
    <property type="entry name" value="CheY-like"/>
    <property type="match status" value="1"/>
</dbReference>
<evidence type="ECO:0000256" key="3">
    <source>
        <dbReference type="ARBA" id="ARBA00022553"/>
    </source>
</evidence>
<evidence type="ECO:0000313" key="7">
    <source>
        <dbReference type="Proteomes" id="UP000540266"/>
    </source>
</evidence>
<organism evidence="6 7">
    <name type="scientific">Rhizobium phaseoli</name>
    <dbReference type="NCBI Taxonomy" id="396"/>
    <lineage>
        <taxon>Bacteria</taxon>
        <taxon>Pseudomonadati</taxon>
        <taxon>Pseudomonadota</taxon>
        <taxon>Alphaproteobacteria</taxon>
        <taxon>Hyphomicrobiales</taxon>
        <taxon>Rhizobiaceae</taxon>
        <taxon>Rhizobium/Agrobacterium group</taxon>
        <taxon>Rhizobium</taxon>
    </lineage>
</organism>
<evidence type="ECO:0000256" key="1">
    <source>
        <dbReference type="ARBA" id="ARBA00000085"/>
    </source>
</evidence>
<dbReference type="SUPFAM" id="SSF55785">
    <property type="entry name" value="PYP-like sensor domain (PAS domain)"/>
    <property type="match status" value="3"/>
</dbReference>
<gene>
    <name evidence="6" type="ORF">HER27_030075</name>
</gene>
<dbReference type="SMART" id="SM00387">
    <property type="entry name" value="HATPase_c"/>
    <property type="match status" value="1"/>
</dbReference>
<dbReference type="PANTHER" id="PTHR43547:SF2">
    <property type="entry name" value="HYBRID SIGNAL TRANSDUCTION HISTIDINE KINASE C"/>
    <property type="match status" value="1"/>
</dbReference>
<dbReference type="Gene3D" id="3.30.450.20">
    <property type="entry name" value="PAS domain"/>
    <property type="match status" value="3"/>
</dbReference>
<dbReference type="InterPro" id="IPR036890">
    <property type="entry name" value="HATPase_C_sf"/>
</dbReference>
<dbReference type="Proteomes" id="UP000540266">
    <property type="component" value="Plasmid pBS3d"/>
</dbReference>
<reference evidence="6 7" key="1">
    <citation type="submission" date="2020-11" db="EMBL/GenBank/DDBJ databases">
        <title>Indigenous Rhizobia Nodulating Common beans in Western Kenya.</title>
        <authorList>
            <person name="Wekesa C.S."/>
            <person name="Oelmueller R."/>
            <person name="Furch A.C."/>
        </authorList>
    </citation>
    <scope>NUCLEOTIDE SEQUENCE [LARGE SCALE GENOMIC DNA]</scope>
    <source>
        <strain evidence="7">BS3</strain>
        <plasmid evidence="6 7">pBS3d</plasmid>
    </source>
</reference>
<protein>
    <recommendedName>
        <fullName evidence="2">histidine kinase</fullName>
        <ecNumber evidence="2">2.7.13.3</ecNumber>
    </recommendedName>
</protein>
<dbReference type="InterPro" id="IPR003661">
    <property type="entry name" value="HisK_dim/P_dom"/>
</dbReference>
<dbReference type="InterPro" id="IPR001789">
    <property type="entry name" value="Sig_transdc_resp-reg_receiver"/>
</dbReference>
<dbReference type="PROSITE" id="PS50112">
    <property type="entry name" value="PAS"/>
    <property type="match status" value="1"/>
</dbReference>
<dbReference type="SMART" id="SM00388">
    <property type="entry name" value="HisKA"/>
    <property type="match status" value="1"/>
</dbReference>
<name>A0A7X6IXE4_9HYPH</name>
<evidence type="ECO:0000256" key="5">
    <source>
        <dbReference type="ARBA" id="ARBA00022777"/>
    </source>
</evidence>
<dbReference type="InterPro" id="IPR004358">
    <property type="entry name" value="Sig_transdc_His_kin-like_C"/>
</dbReference>
<dbReference type="Pfam" id="PF00512">
    <property type="entry name" value="HisKA"/>
    <property type="match status" value="1"/>
</dbReference>
<sequence>MVASTCVNGGVVLSDELHMISAMDGALTGLPGIGDCLDQHDIVLGVHLDRDEFHECAAKRPLPELILLDALSPEGRGLEDCRRLKGNAVTRDIPVIIVVSPQDEQTRIAGFAAGAVDCVSNLVSAAELVARIKRHIELGAAQAHLRRRNEQLDTALASMGQGVCLFDEDARLLLSNNRYAEVYGLDPAVIHPGQSLEDILKLRADVGAVPATSTSDYLAWAVATNMGDAPQDWIKELKTGQIIRGYHQRTPEGGWVSTHEDITQAWFAEKALAEAHAQAERAEQEARAAHARLLAAFEVVPEGLVLFDAEDRFVLWNRRYEQLYAESGDMLVKGMRFEDRLRTGLECGQYPEAVGREQEWLEERLARHAEPTSKHEQRLPGNRWIRIEERRISEGGSVGIRVDITDLKMQEASFRLLFEGNPMPMWVYDRETLKFLHVNQAAIDHYGYRLEQFLTMTLRDIQAPQDADRATAAVFDAEDPAATTCSFRHLKADGGAIEVTVYSTCLNHKGKAASLMAVVDVTEAKRAEKALLQHRDTLEEMVRSRTVELARQTEELERMLEQEKQINELQRQFVSMASHEFRTPLAVIDGAAQRLIRRKEAATPEFLAEKADQIRSSVSRMLELMESILAAGRLDHGRITIVPKPCSIAEIIETCSARQESIRRSHRFLLKLDELPETIYGDRPALDQVFSNLFSNAVKYAPDSPNVHVSGWQEGERVCITVRDEGIGIDADDLPKMFQRYFRARSSTGIAGTGIGLNLVKQIVELHGGTIDVASSRGNGTTFTLRIPIGAEMLDEQRVATG</sequence>
<geneLocation type="plasmid" evidence="6 7">
    <name>pBS3d</name>
</geneLocation>
<dbReference type="Pfam" id="PF00072">
    <property type="entry name" value="Response_reg"/>
    <property type="match status" value="1"/>
</dbReference>
<dbReference type="PROSITE" id="PS50110">
    <property type="entry name" value="RESPONSE_REGULATORY"/>
    <property type="match status" value="1"/>
</dbReference>
<comment type="catalytic activity">
    <reaction evidence="1">
        <text>ATP + protein L-histidine = ADP + protein N-phospho-L-histidine.</text>
        <dbReference type="EC" id="2.7.13.3"/>
    </reaction>
</comment>
<dbReference type="AlphaFoldDB" id="A0A7X6IXE4"/>
<keyword evidence="6" id="KW-0614">Plasmid</keyword>
<dbReference type="InterPro" id="IPR036097">
    <property type="entry name" value="HisK_dim/P_sf"/>
</dbReference>
<keyword evidence="3" id="KW-0597">Phosphoprotein</keyword>
<dbReference type="GO" id="GO:0000155">
    <property type="term" value="F:phosphorelay sensor kinase activity"/>
    <property type="evidence" value="ECO:0007669"/>
    <property type="project" value="InterPro"/>
</dbReference>
<dbReference type="InterPro" id="IPR035965">
    <property type="entry name" value="PAS-like_dom_sf"/>
</dbReference>
<dbReference type="CDD" id="cd00082">
    <property type="entry name" value="HisKA"/>
    <property type="match status" value="1"/>
</dbReference>